<gene>
    <name evidence="1" type="ORF">AAFF_G00177060</name>
</gene>
<accession>A0AAD7W702</accession>
<dbReference type="Proteomes" id="UP001221898">
    <property type="component" value="Unassembled WGS sequence"/>
</dbReference>
<evidence type="ECO:0000313" key="2">
    <source>
        <dbReference type="Proteomes" id="UP001221898"/>
    </source>
</evidence>
<keyword evidence="2" id="KW-1185">Reference proteome</keyword>
<organism evidence="1 2">
    <name type="scientific">Aldrovandia affinis</name>
    <dbReference type="NCBI Taxonomy" id="143900"/>
    <lineage>
        <taxon>Eukaryota</taxon>
        <taxon>Metazoa</taxon>
        <taxon>Chordata</taxon>
        <taxon>Craniata</taxon>
        <taxon>Vertebrata</taxon>
        <taxon>Euteleostomi</taxon>
        <taxon>Actinopterygii</taxon>
        <taxon>Neopterygii</taxon>
        <taxon>Teleostei</taxon>
        <taxon>Notacanthiformes</taxon>
        <taxon>Halosauridae</taxon>
        <taxon>Aldrovandia</taxon>
    </lineage>
</organism>
<proteinExistence type="predicted"/>
<comment type="caution">
    <text evidence="1">The sequence shown here is derived from an EMBL/GenBank/DDBJ whole genome shotgun (WGS) entry which is preliminary data.</text>
</comment>
<dbReference type="EMBL" id="JAINUG010000235">
    <property type="protein sequence ID" value="KAJ8386112.1"/>
    <property type="molecule type" value="Genomic_DNA"/>
</dbReference>
<protein>
    <submittedName>
        <fullName evidence="1">Uncharacterized protein</fullName>
    </submittedName>
</protein>
<name>A0AAD7W702_9TELE</name>
<dbReference type="AlphaFoldDB" id="A0AAD7W702"/>
<evidence type="ECO:0000313" key="1">
    <source>
        <dbReference type="EMBL" id="KAJ8386112.1"/>
    </source>
</evidence>
<sequence length="302" mass="33396">MQCKNEDAGFFPAELKVEAKRLVCRIMEEAGAELISLGPDGARSSPTLSEVARDIGSMFTDYLQSAITADGADVRMPDPDTTIYMEDSEEEGACVGVRLWGFSELLIRQVTQLILDSRKCSSIPQTDLEVAKDYHVELLYKFVEQVVMNLLENITYLTKEAELRKEMVVNVPCGLPTLEEELGGESSYESIPRCPSAQPVSEDFLHDKAAECQDTKSILQQATLASDQTEERVQPKCEQKSSKSSFRLTRLFKNSVAPLILEDSMDGSTSLSGIKKPKTFHSRVTAALSGLLCFSCNTDINE</sequence>
<reference evidence="1" key="1">
    <citation type="journal article" date="2023" name="Science">
        <title>Genome structures resolve the early diversification of teleost fishes.</title>
        <authorList>
            <person name="Parey E."/>
            <person name="Louis A."/>
            <person name="Montfort J."/>
            <person name="Bouchez O."/>
            <person name="Roques C."/>
            <person name="Iampietro C."/>
            <person name="Lluch J."/>
            <person name="Castinel A."/>
            <person name="Donnadieu C."/>
            <person name="Desvignes T."/>
            <person name="Floi Bucao C."/>
            <person name="Jouanno E."/>
            <person name="Wen M."/>
            <person name="Mejri S."/>
            <person name="Dirks R."/>
            <person name="Jansen H."/>
            <person name="Henkel C."/>
            <person name="Chen W.J."/>
            <person name="Zahm M."/>
            <person name="Cabau C."/>
            <person name="Klopp C."/>
            <person name="Thompson A.W."/>
            <person name="Robinson-Rechavi M."/>
            <person name="Braasch I."/>
            <person name="Lecointre G."/>
            <person name="Bobe J."/>
            <person name="Postlethwait J.H."/>
            <person name="Berthelot C."/>
            <person name="Roest Crollius H."/>
            <person name="Guiguen Y."/>
        </authorList>
    </citation>
    <scope>NUCLEOTIDE SEQUENCE</scope>
    <source>
        <strain evidence="1">NC1722</strain>
    </source>
</reference>